<proteinExistence type="predicted"/>
<reference evidence="2 3" key="1">
    <citation type="submission" date="2019-07" db="EMBL/GenBank/DDBJ databases">
        <title>Flavobacterium sp. nov., isolated from glacier ice.</title>
        <authorList>
            <person name="Liu Q."/>
            <person name="Xin Y.-H."/>
        </authorList>
    </citation>
    <scope>NUCLEOTIDE SEQUENCE [LARGE SCALE GENOMIC DNA]</scope>
    <source>
        <strain evidence="2 3">ZT4R6</strain>
    </source>
</reference>
<evidence type="ECO:0000256" key="1">
    <source>
        <dbReference type="SAM" id="SignalP"/>
    </source>
</evidence>
<feature type="chain" id="PRO_5021873527" evidence="1">
    <location>
        <begin position="20"/>
        <end position="168"/>
    </location>
</feature>
<dbReference type="Proteomes" id="UP000320643">
    <property type="component" value="Unassembled WGS sequence"/>
</dbReference>
<keyword evidence="3" id="KW-1185">Reference proteome</keyword>
<dbReference type="RefSeq" id="WP_143373261.1">
    <property type="nucleotide sequence ID" value="NZ_VJVZ01000005.1"/>
</dbReference>
<comment type="caution">
    <text evidence="2">The sequence shown here is derived from an EMBL/GenBank/DDBJ whole genome shotgun (WGS) entry which is preliminary data.</text>
</comment>
<feature type="signal peptide" evidence="1">
    <location>
        <begin position="1"/>
        <end position="19"/>
    </location>
</feature>
<evidence type="ECO:0000313" key="3">
    <source>
        <dbReference type="Proteomes" id="UP000320643"/>
    </source>
</evidence>
<protein>
    <submittedName>
        <fullName evidence="2">DUF4252 domain-containing protein</fullName>
    </submittedName>
</protein>
<dbReference type="AlphaFoldDB" id="A0A552V2Z7"/>
<keyword evidence="1" id="KW-0732">Signal</keyword>
<accession>A0A552V2Z7</accession>
<sequence>MKKFIITLLVAALPAVTFAQSAFDKFNDVEGIEAVSISGDMFKMIGGLETSEDDDSTQQMLNQVKNIQSLKVFTTSEKKYRKEITTAVADYLKAKPLEELMSINEKNNKIKIYVNQGGDANLITEGLVFIQDIDDKNVVLVSFTGNINLNDLKNLKGFKGPKGPKGSK</sequence>
<name>A0A552V2Z7_9FLAO</name>
<dbReference type="Pfam" id="PF14060">
    <property type="entry name" value="DUF4252"/>
    <property type="match status" value="1"/>
</dbReference>
<dbReference type="EMBL" id="VJVZ01000005">
    <property type="protein sequence ID" value="TRW24860.1"/>
    <property type="molecule type" value="Genomic_DNA"/>
</dbReference>
<gene>
    <name evidence="2" type="ORF">FMM05_10200</name>
</gene>
<dbReference type="InterPro" id="IPR025348">
    <property type="entry name" value="DUF4252"/>
</dbReference>
<organism evidence="2 3">
    <name type="scientific">Flavobacterium zepuense</name>
    <dbReference type="NCBI Taxonomy" id="2593302"/>
    <lineage>
        <taxon>Bacteria</taxon>
        <taxon>Pseudomonadati</taxon>
        <taxon>Bacteroidota</taxon>
        <taxon>Flavobacteriia</taxon>
        <taxon>Flavobacteriales</taxon>
        <taxon>Flavobacteriaceae</taxon>
        <taxon>Flavobacterium</taxon>
    </lineage>
</organism>
<evidence type="ECO:0000313" key="2">
    <source>
        <dbReference type="EMBL" id="TRW24860.1"/>
    </source>
</evidence>
<dbReference type="OrthoDB" id="705638at2"/>